<dbReference type="PANTHER" id="PTHR40459">
    <property type="entry name" value="CONSERVED HYPOTHETICAL ALANINE AND LEUCINE RICH PROTEIN"/>
    <property type="match status" value="1"/>
</dbReference>
<dbReference type="Gene3D" id="3.40.50.720">
    <property type="entry name" value="NAD(P)-binding Rossmann-like Domain"/>
    <property type="match status" value="1"/>
</dbReference>
<protein>
    <recommendedName>
        <fullName evidence="1">DUF2520 domain-containing protein</fullName>
    </recommendedName>
</protein>
<gene>
    <name evidence="2" type="ORF">METZ01_LOCUS406547</name>
</gene>
<dbReference type="Gene3D" id="1.10.1040.20">
    <property type="entry name" value="ProC-like, C-terminal domain"/>
    <property type="match status" value="1"/>
</dbReference>
<reference evidence="2" key="1">
    <citation type="submission" date="2018-05" db="EMBL/GenBank/DDBJ databases">
        <authorList>
            <person name="Lanie J.A."/>
            <person name="Ng W.-L."/>
            <person name="Kazmierczak K.M."/>
            <person name="Andrzejewski T.M."/>
            <person name="Davidsen T.M."/>
            <person name="Wayne K.J."/>
            <person name="Tettelin H."/>
            <person name="Glass J.I."/>
            <person name="Rusch D."/>
            <person name="Podicherti R."/>
            <person name="Tsui H.-C.T."/>
            <person name="Winkler M.E."/>
        </authorList>
    </citation>
    <scope>NUCLEOTIDE SEQUENCE</scope>
</reference>
<dbReference type="PANTHER" id="PTHR40459:SF1">
    <property type="entry name" value="CONSERVED HYPOTHETICAL ALANINE AND LEUCINE RICH PROTEIN"/>
    <property type="match status" value="1"/>
</dbReference>
<dbReference type="InterPro" id="IPR037108">
    <property type="entry name" value="TM1727-like_C_sf"/>
</dbReference>
<proteinExistence type="predicted"/>
<evidence type="ECO:0000259" key="1">
    <source>
        <dbReference type="Pfam" id="PF10728"/>
    </source>
</evidence>
<feature type="domain" description="DUF2520" evidence="1">
    <location>
        <begin position="40"/>
        <end position="159"/>
    </location>
</feature>
<dbReference type="InterPro" id="IPR008927">
    <property type="entry name" value="6-PGluconate_DH-like_C_sf"/>
</dbReference>
<sequence>HLSGATGLDVLGPHVRRALVHPLVSLPDVEVGARRLRGAWFAVATEPSAASLVHRLVDDLGGRSFPVAAEDRATYHAAAAVASNHLVALLGQVARLADAIGVPLEAYLDLAAGSLGDVRTVGPSAALTGPAARGDEATVAAHLAALPTGERATYRALAAEARRLAGRVQPGGGR</sequence>
<dbReference type="SUPFAM" id="SSF48179">
    <property type="entry name" value="6-phosphogluconate dehydrogenase C-terminal domain-like"/>
    <property type="match status" value="1"/>
</dbReference>
<name>A0A382W4L5_9ZZZZ</name>
<accession>A0A382W4L5</accession>
<dbReference type="InterPro" id="IPR018931">
    <property type="entry name" value="DUF2520"/>
</dbReference>
<dbReference type="Pfam" id="PF10728">
    <property type="entry name" value="DUF2520"/>
    <property type="match status" value="1"/>
</dbReference>
<feature type="non-terminal residue" evidence="2">
    <location>
        <position position="1"/>
    </location>
</feature>
<dbReference type="AlphaFoldDB" id="A0A382W4L5"/>
<dbReference type="EMBL" id="UINC01156972">
    <property type="protein sequence ID" value="SVD53693.1"/>
    <property type="molecule type" value="Genomic_DNA"/>
</dbReference>
<evidence type="ECO:0000313" key="2">
    <source>
        <dbReference type="EMBL" id="SVD53693.1"/>
    </source>
</evidence>
<organism evidence="2">
    <name type="scientific">marine metagenome</name>
    <dbReference type="NCBI Taxonomy" id="408172"/>
    <lineage>
        <taxon>unclassified sequences</taxon>
        <taxon>metagenomes</taxon>
        <taxon>ecological metagenomes</taxon>
    </lineage>
</organism>